<dbReference type="PANTHER" id="PTHR31410:SF1">
    <property type="entry name" value="POST-GPI ATTACHMENT TO PROTEINS FACTOR 4"/>
    <property type="match status" value="1"/>
</dbReference>
<keyword evidence="3" id="KW-1185">Reference proteome</keyword>
<proteinExistence type="predicted"/>
<dbReference type="GO" id="GO:0016757">
    <property type="term" value="F:glycosyltransferase activity"/>
    <property type="evidence" value="ECO:0007669"/>
    <property type="project" value="InterPro"/>
</dbReference>
<dbReference type="CDD" id="cd22189">
    <property type="entry name" value="PGAP4-like_fungal"/>
    <property type="match status" value="1"/>
</dbReference>
<dbReference type="Proteomes" id="UP000622797">
    <property type="component" value="Unassembled WGS sequence"/>
</dbReference>
<feature type="transmembrane region" description="Helical" evidence="1">
    <location>
        <begin position="227"/>
        <end position="245"/>
    </location>
</feature>
<reference evidence="2" key="2">
    <citation type="submission" date="2020-05" db="EMBL/GenBank/DDBJ databases">
        <authorList>
            <person name="Kim H.-S."/>
            <person name="Proctor R.H."/>
            <person name="Brown D.W."/>
        </authorList>
    </citation>
    <scope>NUCLEOTIDE SEQUENCE</scope>
    <source>
        <strain evidence="2">NRRL 20472</strain>
    </source>
</reference>
<feature type="transmembrane region" description="Helical" evidence="1">
    <location>
        <begin position="257"/>
        <end position="276"/>
    </location>
</feature>
<keyword evidence="1" id="KW-0812">Transmembrane</keyword>
<protein>
    <recommendedName>
        <fullName evidence="4">Integral membrane protein</fullName>
    </recommendedName>
</protein>
<evidence type="ECO:0000256" key="1">
    <source>
        <dbReference type="SAM" id="Phobius"/>
    </source>
</evidence>
<dbReference type="EMBL" id="JABEXW010000093">
    <property type="protein sequence ID" value="KAF4971466.1"/>
    <property type="molecule type" value="Genomic_DNA"/>
</dbReference>
<name>A0A8H4U7S8_9HYPO</name>
<dbReference type="InterPro" id="IPR029675">
    <property type="entry name" value="PGAP4"/>
</dbReference>
<evidence type="ECO:0000313" key="3">
    <source>
        <dbReference type="Proteomes" id="UP000622797"/>
    </source>
</evidence>
<sequence length="403" mass="46325">MRSLLVKATTCISLLLCLIWFGKVHFYRDPGSIFFDEKRAYETRYSAHRKFEALQTVGSFAEQHHPHPIHNTQYLPMTIGSLLHGLTKQERADLHISVLIAQTDPTRHPNWNQPWLRQAVDDVFTYDLNATQMAHLSHLEKTEQYSEKGVFDYTYALQRCYDTGASYIGMFEDDIILAHGWLIKTLQGLREVPDSDQHYQHWLFMRLFNQERSIGWASREIGGNNEFWIIFGISLGISASALFARRRWRSSRKYIDLEILFVIVFMLVPGLVILLYQSGKASLFPPSPGVFNEPFGCCSQAMVFPRSQVPSLISRLGEKKRGQVDLMLDDVAVSNSLDRYALYPVQAQHIGIESARKTTKGEAQSIWSMAFEDLDPKTLKKDHQKMVSQYQLWQNKIEAGGVE</sequence>
<dbReference type="GO" id="GO:0006506">
    <property type="term" value="P:GPI anchor biosynthetic process"/>
    <property type="evidence" value="ECO:0007669"/>
    <property type="project" value="InterPro"/>
</dbReference>
<dbReference type="PANTHER" id="PTHR31410">
    <property type="entry name" value="TRANSMEMBRANE PROTEIN 246"/>
    <property type="match status" value="1"/>
</dbReference>
<dbReference type="OrthoDB" id="2016523at2759"/>
<accession>A0A8H4U7S8</accession>
<keyword evidence="1" id="KW-1133">Transmembrane helix</keyword>
<evidence type="ECO:0000313" key="2">
    <source>
        <dbReference type="EMBL" id="KAF4971466.1"/>
    </source>
</evidence>
<keyword evidence="1" id="KW-0472">Membrane</keyword>
<gene>
    <name evidence="2" type="ORF">FSARC_1694</name>
</gene>
<dbReference type="GO" id="GO:0000139">
    <property type="term" value="C:Golgi membrane"/>
    <property type="evidence" value="ECO:0007669"/>
    <property type="project" value="InterPro"/>
</dbReference>
<dbReference type="AlphaFoldDB" id="A0A8H4U7S8"/>
<comment type="caution">
    <text evidence="2">The sequence shown here is derived from an EMBL/GenBank/DDBJ whole genome shotgun (WGS) entry which is preliminary data.</text>
</comment>
<evidence type="ECO:0008006" key="4">
    <source>
        <dbReference type="Google" id="ProtNLM"/>
    </source>
</evidence>
<organism evidence="2 3">
    <name type="scientific">Fusarium sarcochroum</name>
    <dbReference type="NCBI Taxonomy" id="1208366"/>
    <lineage>
        <taxon>Eukaryota</taxon>
        <taxon>Fungi</taxon>
        <taxon>Dikarya</taxon>
        <taxon>Ascomycota</taxon>
        <taxon>Pezizomycotina</taxon>
        <taxon>Sordariomycetes</taxon>
        <taxon>Hypocreomycetidae</taxon>
        <taxon>Hypocreales</taxon>
        <taxon>Nectriaceae</taxon>
        <taxon>Fusarium</taxon>
        <taxon>Fusarium lateritium species complex</taxon>
    </lineage>
</organism>
<reference evidence="2" key="1">
    <citation type="journal article" date="2020" name="BMC Genomics">
        <title>Correction to: Identification and distribution of gene clusters required for synthesis of sphingolipid metabolism inhibitors in diverse species of the filamentous fungus Fusarium.</title>
        <authorList>
            <person name="Kim H.S."/>
            <person name="Lohmar J.M."/>
            <person name="Busman M."/>
            <person name="Brown D.W."/>
            <person name="Naumann T.A."/>
            <person name="Divon H.H."/>
            <person name="Lysoe E."/>
            <person name="Uhlig S."/>
            <person name="Proctor R.H."/>
        </authorList>
    </citation>
    <scope>NUCLEOTIDE SEQUENCE</scope>
    <source>
        <strain evidence="2">NRRL 20472</strain>
    </source>
</reference>